<keyword evidence="1" id="KW-0812">Transmembrane</keyword>
<dbReference type="Proteomes" id="UP000438476">
    <property type="component" value="Unassembled WGS sequence"/>
</dbReference>
<feature type="transmembrane region" description="Helical" evidence="1">
    <location>
        <begin position="21"/>
        <end position="44"/>
    </location>
</feature>
<keyword evidence="1" id="KW-1133">Transmembrane helix</keyword>
<dbReference type="InterPro" id="IPR059186">
    <property type="entry name" value="SACTE_4363"/>
</dbReference>
<gene>
    <name evidence="2" type="ORF">GRI91_15255</name>
</gene>
<dbReference type="EMBL" id="WTYT01000007">
    <property type="protein sequence ID" value="MXO67121.1"/>
    <property type="molecule type" value="Genomic_DNA"/>
</dbReference>
<dbReference type="AlphaFoldDB" id="A0A6I4TAC0"/>
<evidence type="ECO:0000313" key="2">
    <source>
        <dbReference type="EMBL" id="MXO67121.1"/>
    </source>
</evidence>
<sequence length="610" mass="66326">MRKAQVKRVGRRKILRGLRNVALAAFTSGTKGGMAIMSAATGAMNRDGENPAKISHPDFGPHVLVADPAMPPQLLQDRVDAIFMEQEAAHFTDRRHAILFLPGQYQADIRVGFFTQVLGVGTHPGDVGIDGHVRATAEWLDGNALANFWRGAENLTVKPVGGAERWAVSQAAPYRRIDVQGDLLLHDGGSASGGFMADCRVTGTVHAGSQQQWFTRSGQLGAWEGCNWNMMFMGVDGAPPDSFPEPAVTRCETVPVLREKPFLYGDDEGDWGVCVPALQRSVTGTSWQGRGSGDLPPGRVIPLREFLIARPEMSAGALNAALSKGQHLLFTPGVYRLEEPLNVTRAGTVILGLGLATLKPVKGTAAMQVADVPGVSVAGLIFDAGEVSSPVLLRVGPPGSAARHRADPILLADLYFRVGGVEIGRVKRCLEINCHDVIGDHLWIWRADHGDVDRRREHFGWDESTCDEGIVVNGDDVTIYALFVEHFQKYQTYWTGERGRVFFYQSELPYDPPDQSAWMAGSTYGWASYKVADNVQRHAATALGIYAYFRENPSVKLESAVEAPHRVTVRFRNVTTYSLGGGVGTIRHLVNDTGKAAQPGAVHQTLKSYP</sequence>
<dbReference type="OrthoDB" id="2479530at2"/>
<protein>
    <submittedName>
        <fullName evidence="2">Adenylyl cyclase</fullName>
    </submittedName>
</protein>
<dbReference type="RefSeq" id="WP_160737563.1">
    <property type="nucleotide sequence ID" value="NZ_WTYT01000007.1"/>
</dbReference>
<dbReference type="Gene3D" id="2.160.20.10">
    <property type="entry name" value="Single-stranded right-handed beta-helix, Pectin lyase-like"/>
    <property type="match status" value="1"/>
</dbReference>
<comment type="caution">
    <text evidence="2">The sequence shown here is derived from an EMBL/GenBank/DDBJ whole genome shotgun (WGS) entry which is preliminary data.</text>
</comment>
<evidence type="ECO:0000256" key="1">
    <source>
        <dbReference type="SAM" id="Phobius"/>
    </source>
</evidence>
<name>A0A6I4TAC0_9SPHN</name>
<dbReference type="CDD" id="cd23669">
    <property type="entry name" value="GH55_SacteLam55A-like"/>
    <property type="match status" value="1"/>
</dbReference>
<accession>A0A6I4TAC0</accession>
<keyword evidence="1" id="KW-0472">Membrane</keyword>
<evidence type="ECO:0000313" key="3">
    <source>
        <dbReference type="Proteomes" id="UP000438476"/>
    </source>
</evidence>
<proteinExistence type="predicted"/>
<keyword evidence="3" id="KW-1185">Reference proteome</keyword>
<reference evidence="2 3" key="1">
    <citation type="submission" date="2019-12" db="EMBL/GenBank/DDBJ databases">
        <title>Genomic-based taxomic classification of the family Erythrobacteraceae.</title>
        <authorList>
            <person name="Xu L."/>
        </authorList>
    </citation>
    <scope>NUCLEOTIDE SEQUENCE [LARGE SCALE GENOMIC DNA]</scope>
    <source>
        <strain evidence="2 3">LMG 29518</strain>
    </source>
</reference>
<dbReference type="InterPro" id="IPR012334">
    <property type="entry name" value="Pectin_lyas_fold"/>
</dbReference>
<organism evidence="2 3">
    <name type="scientific">Altericroceibacterium endophyticum</name>
    <dbReference type="NCBI Taxonomy" id="1808508"/>
    <lineage>
        <taxon>Bacteria</taxon>
        <taxon>Pseudomonadati</taxon>
        <taxon>Pseudomonadota</taxon>
        <taxon>Alphaproteobacteria</taxon>
        <taxon>Sphingomonadales</taxon>
        <taxon>Erythrobacteraceae</taxon>
        <taxon>Altericroceibacterium</taxon>
    </lineage>
</organism>